<dbReference type="Pfam" id="PF14308">
    <property type="entry name" value="DnaJ-X"/>
    <property type="match status" value="1"/>
</dbReference>
<proteinExistence type="predicted"/>
<keyword evidence="5" id="KW-1185">Reference proteome</keyword>
<evidence type="ECO:0000259" key="3">
    <source>
        <dbReference type="PROSITE" id="PS50076"/>
    </source>
</evidence>
<dbReference type="EMBL" id="CCBQ010000027">
    <property type="protein sequence ID" value="CDO93874.1"/>
    <property type="molecule type" value="Genomic_DNA"/>
</dbReference>
<dbReference type="SMART" id="SM00271">
    <property type="entry name" value="DnaJ"/>
    <property type="match status" value="1"/>
</dbReference>
<evidence type="ECO:0000313" key="5">
    <source>
        <dbReference type="Proteomes" id="UP000031516"/>
    </source>
</evidence>
<dbReference type="PANTHER" id="PTHR45006:SF1">
    <property type="entry name" value="DNAJ-LIKE PROTEIN 1"/>
    <property type="match status" value="1"/>
</dbReference>
<dbReference type="InterPro" id="IPR001623">
    <property type="entry name" value="DnaJ_domain"/>
</dbReference>
<keyword evidence="1" id="KW-0143">Chaperone</keyword>
<protein>
    <submittedName>
        <fullName evidence="4">WGS project CCBQ000000000 data, contig 00102</fullName>
    </submittedName>
</protein>
<evidence type="ECO:0000256" key="2">
    <source>
        <dbReference type="SAM" id="MobiDB-lite"/>
    </source>
</evidence>
<evidence type="ECO:0000256" key="1">
    <source>
        <dbReference type="ARBA" id="ARBA00023186"/>
    </source>
</evidence>
<dbReference type="InterPro" id="IPR026894">
    <property type="entry name" value="DnaJ_X"/>
</dbReference>
<sequence>MVVDTTYYDLLGVTTDAKSIDIKKAYRKKSVKEHPDKNPDDPLATERFQAISEAYQVLSSEELRTKYDKFGKEEAMPQNGFEDAGEQFAAIFGGEAFSSYIGELTLLKNIQKTQELSEEDERAKEQEANEKANKESNASSTVEHGNNSTVQNSDVDNRGKKLTANEETVSSEPKKKGKLEEFEEQQMLDKEKSIEELSRTLSDRLSILTESSYDDACKESFDRKFEEEANMLKMESFGLDILHTIGDVYCEKANIFLKSQYLWGIGGFYHSVKAKGGLVMDTVRTVSAALDAQSTMSALEKLKENANSDEPLKDENGNVIEKPTVEELTQLEQLLMGKVLSAAWFGSKFEIMSTLRSVCDKVLEDETVDVTTRIRRAEALKRLGKVFRKAYRTKIEQEDAQVFEELVAEASKKSHKHHSSSTAKKQ</sequence>
<gene>
    <name evidence="4" type="ORF">KLDO_g2162</name>
</gene>
<organism evidence="4 5">
    <name type="scientific">Kluyveromyces dobzhanskii CBS 2104</name>
    <dbReference type="NCBI Taxonomy" id="1427455"/>
    <lineage>
        <taxon>Eukaryota</taxon>
        <taxon>Fungi</taxon>
        <taxon>Dikarya</taxon>
        <taxon>Ascomycota</taxon>
        <taxon>Saccharomycotina</taxon>
        <taxon>Saccharomycetes</taxon>
        <taxon>Saccharomycetales</taxon>
        <taxon>Saccharomycetaceae</taxon>
        <taxon>Kluyveromyces</taxon>
    </lineage>
</organism>
<name>A0A0A8L4A0_9SACH</name>
<comment type="caution">
    <text evidence="4">The sequence shown here is derived from an EMBL/GenBank/DDBJ whole genome shotgun (WGS) entry which is preliminary data.</text>
</comment>
<dbReference type="PANTHER" id="PTHR45006">
    <property type="entry name" value="DNAJ-LIKE PROTEIN 1"/>
    <property type="match status" value="1"/>
</dbReference>
<dbReference type="PRINTS" id="PR00625">
    <property type="entry name" value="JDOMAIN"/>
</dbReference>
<evidence type="ECO:0000313" key="4">
    <source>
        <dbReference type="EMBL" id="CDO93874.1"/>
    </source>
</evidence>
<reference evidence="4 5" key="1">
    <citation type="submission" date="2014-03" db="EMBL/GenBank/DDBJ databases">
        <title>The genome of Kluyveromyces dobzhanskii.</title>
        <authorList>
            <person name="Nystedt B."/>
            <person name="Astrom S."/>
        </authorList>
    </citation>
    <scope>NUCLEOTIDE SEQUENCE [LARGE SCALE GENOMIC DNA]</scope>
    <source>
        <strain evidence="4 5">CBS 2104</strain>
    </source>
</reference>
<dbReference type="OrthoDB" id="552049at2759"/>
<accession>A0A0A8L4A0</accession>
<dbReference type="InterPro" id="IPR036869">
    <property type="entry name" value="J_dom_sf"/>
</dbReference>
<dbReference type="FunFam" id="1.10.287.110:FF:000028">
    <property type="entry name" value="DnaJ domain protein"/>
    <property type="match status" value="1"/>
</dbReference>
<dbReference type="InterPro" id="IPR052814">
    <property type="entry name" value="Peroxisomal_DnaJ"/>
</dbReference>
<dbReference type="Pfam" id="PF00226">
    <property type="entry name" value="DnaJ"/>
    <property type="match status" value="1"/>
</dbReference>
<dbReference type="GO" id="GO:0016558">
    <property type="term" value="P:protein import into peroxisome matrix"/>
    <property type="evidence" value="ECO:0007669"/>
    <property type="project" value="TreeGrafter"/>
</dbReference>
<dbReference type="CDD" id="cd06257">
    <property type="entry name" value="DnaJ"/>
    <property type="match status" value="1"/>
</dbReference>
<feature type="compositionally biased region" description="Basic and acidic residues" evidence="2">
    <location>
        <begin position="121"/>
        <end position="134"/>
    </location>
</feature>
<dbReference type="PROSITE" id="PS50076">
    <property type="entry name" value="DNAJ_2"/>
    <property type="match status" value="1"/>
</dbReference>
<dbReference type="GO" id="GO:0005829">
    <property type="term" value="C:cytosol"/>
    <property type="evidence" value="ECO:0007669"/>
    <property type="project" value="TreeGrafter"/>
</dbReference>
<feature type="domain" description="J" evidence="3">
    <location>
        <begin position="6"/>
        <end position="71"/>
    </location>
</feature>
<dbReference type="AlphaFoldDB" id="A0A0A8L4A0"/>
<dbReference type="SUPFAM" id="SSF46565">
    <property type="entry name" value="Chaperone J-domain"/>
    <property type="match status" value="1"/>
</dbReference>
<feature type="compositionally biased region" description="Polar residues" evidence="2">
    <location>
        <begin position="141"/>
        <end position="154"/>
    </location>
</feature>
<dbReference type="Gene3D" id="1.10.287.110">
    <property type="entry name" value="DnaJ domain"/>
    <property type="match status" value="1"/>
</dbReference>
<dbReference type="Proteomes" id="UP000031516">
    <property type="component" value="Unassembled WGS sequence"/>
</dbReference>
<feature type="region of interest" description="Disordered" evidence="2">
    <location>
        <begin position="117"/>
        <end position="187"/>
    </location>
</feature>